<name>A0ACC7MK68_9BURK</name>
<keyword evidence="2" id="KW-1185">Reference proteome</keyword>
<accession>A0ACC7MK68</accession>
<sequence length="75" mass="8092">MTITITCEIALTNSTSGISSVTLSWLALRLAARWCMSGLTRKPSFSADATAPVRITPRKAASSVIVSFMVLMVWD</sequence>
<comment type="caution">
    <text evidence="1">The sequence shown here is derived from an EMBL/GenBank/DDBJ whole genome shotgun (WGS) entry which is preliminary data.</text>
</comment>
<evidence type="ECO:0000313" key="2">
    <source>
        <dbReference type="Proteomes" id="UP001168096"/>
    </source>
</evidence>
<dbReference type="EMBL" id="JASNRB020000050">
    <property type="protein sequence ID" value="MFJ1472487.1"/>
    <property type="molecule type" value="Genomic_DNA"/>
</dbReference>
<reference evidence="1" key="1">
    <citation type="submission" date="2024-11" db="EMBL/GenBank/DDBJ databases">
        <title>Description of Massilia orientalis sp. nov., isolated from rhizosphere soil of Ageratina adenophora.</title>
        <authorList>
            <person name="Wang Y."/>
        </authorList>
    </citation>
    <scope>NUCLEOTIDE SEQUENCE</scope>
    <source>
        <strain evidence="1">YIM B02787</strain>
    </source>
</reference>
<protein>
    <submittedName>
        <fullName evidence="1">Uncharacterized protein</fullName>
    </submittedName>
</protein>
<gene>
    <name evidence="1" type="ORF">QPK29_032660</name>
</gene>
<proteinExistence type="predicted"/>
<organism evidence="1 2">
    <name type="scientific">Massilia orientalis</name>
    <dbReference type="NCBI Taxonomy" id="3050128"/>
    <lineage>
        <taxon>Bacteria</taxon>
        <taxon>Pseudomonadati</taxon>
        <taxon>Pseudomonadota</taxon>
        <taxon>Betaproteobacteria</taxon>
        <taxon>Burkholderiales</taxon>
        <taxon>Oxalobacteraceae</taxon>
        <taxon>Telluria group</taxon>
        <taxon>Massilia</taxon>
    </lineage>
</organism>
<dbReference type="Proteomes" id="UP001168096">
    <property type="component" value="Unassembled WGS sequence"/>
</dbReference>
<evidence type="ECO:0000313" key="1">
    <source>
        <dbReference type="EMBL" id="MFJ1472487.1"/>
    </source>
</evidence>